<dbReference type="SMART" id="SM00320">
    <property type="entry name" value="WD40"/>
    <property type="match status" value="4"/>
</dbReference>
<dbReference type="InterPro" id="IPR020472">
    <property type="entry name" value="WD40_PAC1"/>
</dbReference>
<evidence type="ECO:0000256" key="6">
    <source>
        <dbReference type="SAM" id="MobiDB-lite"/>
    </source>
</evidence>
<feature type="repeat" description="WD" evidence="5">
    <location>
        <begin position="62"/>
        <end position="97"/>
    </location>
</feature>
<dbReference type="Pfam" id="PF00400">
    <property type="entry name" value="WD40"/>
    <property type="match status" value="4"/>
</dbReference>
<dbReference type="GO" id="GO:0000209">
    <property type="term" value="P:protein polyubiquitination"/>
    <property type="evidence" value="ECO:0007669"/>
    <property type="project" value="TreeGrafter"/>
</dbReference>
<reference evidence="7 8" key="1">
    <citation type="submission" date="2015-01" db="EMBL/GenBank/DDBJ databases">
        <title>The Genome Sequence of Capronia semiimmersa CBS27337.</title>
        <authorList>
            <consortium name="The Broad Institute Genomics Platform"/>
            <person name="Cuomo C."/>
            <person name="de Hoog S."/>
            <person name="Gorbushina A."/>
            <person name="Stielow B."/>
            <person name="Teixiera M."/>
            <person name="Abouelleil A."/>
            <person name="Chapman S.B."/>
            <person name="Priest M."/>
            <person name="Young S.K."/>
            <person name="Wortman J."/>
            <person name="Nusbaum C."/>
            <person name="Birren B."/>
        </authorList>
    </citation>
    <scope>NUCLEOTIDE SEQUENCE [LARGE SCALE GENOMIC DNA]</scope>
    <source>
        <strain evidence="7 8">CBS 27337</strain>
    </source>
</reference>
<evidence type="ECO:0000256" key="1">
    <source>
        <dbReference type="ARBA" id="ARBA00022574"/>
    </source>
</evidence>
<dbReference type="GO" id="GO:0000109">
    <property type="term" value="C:nucleotide-excision repair complex"/>
    <property type="evidence" value="ECO:0007669"/>
    <property type="project" value="TreeGrafter"/>
</dbReference>
<protein>
    <submittedName>
        <fullName evidence="7">Uncharacterized protein</fullName>
    </submittedName>
</protein>
<dbReference type="PRINTS" id="PR00320">
    <property type="entry name" value="GPROTEINBRPT"/>
</dbReference>
<proteinExistence type="predicted"/>
<keyword evidence="1 5" id="KW-0853">WD repeat</keyword>
<evidence type="ECO:0000313" key="8">
    <source>
        <dbReference type="Proteomes" id="UP000054266"/>
    </source>
</evidence>
<dbReference type="SUPFAM" id="SSF50978">
    <property type="entry name" value="WD40 repeat-like"/>
    <property type="match status" value="1"/>
</dbReference>
<keyword evidence="8" id="KW-1185">Reference proteome</keyword>
<dbReference type="PROSITE" id="PS50294">
    <property type="entry name" value="WD_REPEATS_REGION"/>
    <property type="match status" value="2"/>
</dbReference>
<keyword evidence="2" id="KW-0677">Repeat</keyword>
<dbReference type="PROSITE" id="PS00678">
    <property type="entry name" value="WD_REPEATS_1"/>
    <property type="match status" value="2"/>
</dbReference>
<evidence type="ECO:0000256" key="4">
    <source>
        <dbReference type="ARBA" id="ARBA00023204"/>
    </source>
</evidence>
<gene>
    <name evidence="7" type="ORF">PV04_00369</name>
</gene>
<dbReference type="InterPro" id="IPR019775">
    <property type="entry name" value="WD40_repeat_CS"/>
</dbReference>
<dbReference type="GO" id="GO:0006283">
    <property type="term" value="P:transcription-coupled nucleotide-excision repair"/>
    <property type="evidence" value="ECO:0007669"/>
    <property type="project" value="InterPro"/>
</dbReference>
<dbReference type="InterPro" id="IPR042238">
    <property type="entry name" value="Rad28/ERCC8/Ckn1/ATCSA-1"/>
</dbReference>
<dbReference type="InterPro" id="IPR036322">
    <property type="entry name" value="WD40_repeat_dom_sf"/>
</dbReference>
<dbReference type="Gene3D" id="2.130.10.10">
    <property type="entry name" value="YVTN repeat-like/Quinoprotein amine dehydrogenase"/>
    <property type="match status" value="1"/>
</dbReference>
<dbReference type="EMBL" id="KN846956">
    <property type="protein sequence ID" value="KIW72150.1"/>
    <property type="molecule type" value="Genomic_DNA"/>
</dbReference>
<feature type="compositionally biased region" description="Polar residues" evidence="6">
    <location>
        <begin position="468"/>
        <end position="477"/>
    </location>
</feature>
<keyword evidence="3" id="KW-0227">DNA damage</keyword>
<dbReference type="PANTHER" id="PTHR46202">
    <property type="entry name" value="DNA EXCISION REPAIR PROTEIN ERCC-8"/>
    <property type="match status" value="1"/>
</dbReference>
<accession>A0A0D2G080</accession>
<dbReference type="PANTHER" id="PTHR46202:SF1">
    <property type="entry name" value="DNA EXCISION REPAIR PROTEIN ERCC-8"/>
    <property type="match status" value="1"/>
</dbReference>
<dbReference type="PROSITE" id="PS50082">
    <property type="entry name" value="WD_REPEATS_2"/>
    <property type="match status" value="2"/>
</dbReference>
<dbReference type="GO" id="GO:0043161">
    <property type="term" value="P:proteasome-mediated ubiquitin-dependent protein catabolic process"/>
    <property type="evidence" value="ECO:0007669"/>
    <property type="project" value="TreeGrafter"/>
</dbReference>
<dbReference type="InterPro" id="IPR015943">
    <property type="entry name" value="WD40/YVTN_repeat-like_dom_sf"/>
</dbReference>
<dbReference type="AlphaFoldDB" id="A0A0D2G080"/>
<evidence type="ECO:0000256" key="2">
    <source>
        <dbReference type="ARBA" id="ARBA00022737"/>
    </source>
</evidence>
<organism evidence="7 8">
    <name type="scientific">Phialophora macrospora</name>
    <dbReference type="NCBI Taxonomy" id="1851006"/>
    <lineage>
        <taxon>Eukaryota</taxon>
        <taxon>Fungi</taxon>
        <taxon>Dikarya</taxon>
        <taxon>Ascomycota</taxon>
        <taxon>Pezizomycotina</taxon>
        <taxon>Eurotiomycetes</taxon>
        <taxon>Chaetothyriomycetidae</taxon>
        <taxon>Chaetothyriales</taxon>
        <taxon>Herpotrichiellaceae</taxon>
        <taxon>Phialophora</taxon>
    </lineage>
</organism>
<keyword evidence="4" id="KW-0234">DNA repair</keyword>
<dbReference type="InterPro" id="IPR001680">
    <property type="entry name" value="WD40_rpt"/>
</dbReference>
<dbReference type="Proteomes" id="UP000054266">
    <property type="component" value="Unassembled WGS sequence"/>
</dbReference>
<dbReference type="HOGENOM" id="CLU_032951_0_1_1"/>
<name>A0A0D2G080_9EURO</name>
<dbReference type="STRING" id="5601.A0A0D2G080"/>
<evidence type="ECO:0000256" key="5">
    <source>
        <dbReference type="PROSITE-ProRule" id="PRU00221"/>
    </source>
</evidence>
<sequence>MNQFLLGRSLGTVSSASFRRSHNESSIDSLAHQKNTTFAWARTQSGEDEQDTASGSKRPPPYIAHQAGVNCLAIDQIEGRYLFSGGADSAIRLWDLEEHVQDQYSGSSITKYTPKATLTKATLDSHTHALTSLSIYPFDPTPSILLSTSYDKTLKVHSITPSSITPIQTFQLDFTPHSHSISPLPNSPPLIAVGTTHPAVRLLDLRSGLSTHSLVGPNGAVYTSAWSPKVSHILASGSTDGKVLFFDIRRANAAFASLDLDDAIGVIGTSSAVGLGARKDLLDFNAVAHNGPVTSVQWNSLGDKIITSGHDQRIRVWDAASGKNDLVHFGPRIRNERQGELGPLISPRAFHRSGQECLWWPNDDGKGMIFQHHLREGQLLKILRTEGVQIAEVQQKAKRGKVGGSNLGRLTGGGRINGMVWRVNAPTGEGVEMYTAHGDGRICAWLPSYVDDYEDGTEEERENRLAQPDTNEPQSISGPVIGEAEQKKKRKRDMLEDMLGGLSKQAMRLA</sequence>
<evidence type="ECO:0000313" key="7">
    <source>
        <dbReference type="EMBL" id="KIW72150.1"/>
    </source>
</evidence>
<evidence type="ECO:0000256" key="3">
    <source>
        <dbReference type="ARBA" id="ARBA00022763"/>
    </source>
</evidence>
<dbReference type="GO" id="GO:0031464">
    <property type="term" value="C:Cul4A-RING E3 ubiquitin ligase complex"/>
    <property type="evidence" value="ECO:0007669"/>
    <property type="project" value="TreeGrafter"/>
</dbReference>
<feature type="repeat" description="WD" evidence="5">
    <location>
        <begin position="286"/>
        <end position="327"/>
    </location>
</feature>
<feature type="region of interest" description="Disordered" evidence="6">
    <location>
        <begin position="456"/>
        <end position="510"/>
    </location>
</feature>